<sequence length="169" mass="19586">MLGTLLSGVLLSAFGYLYPAYECFKAVEKNPPNKEQLIFWCRYWILVALLTVCERFVDVFVSWLPLYDEAKLVFIIYLWHPKTRGAEYIYENILRPVLMKHEKEIDRKLMEVWVRGKDFAVQNMQTVIYYGQIKFFEIMRFLSTQAAATQAAASQAAPAAAAAEREKAK</sequence>
<dbReference type="PANTHER" id="PTHR12300">
    <property type="entry name" value="HVA22-LIKE PROTEINS"/>
    <property type="match status" value="1"/>
</dbReference>
<dbReference type="OrthoDB" id="434647at2759"/>
<evidence type="ECO:0000313" key="2">
    <source>
        <dbReference type="EMBL" id="KZN11035.1"/>
    </source>
</evidence>
<evidence type="ECO:0000256" key="1">
    <source>
        <dbReference type="RuleBase" id="RU362006"/>
    </source>
</evidence>
<dbReference type="Gramene" id="KZN11035">
    <property type="protein sequence ID" value="KZN11035"/>
    <property type="gene ID" value="DCAR_003691"/>
</dbReference>
<dbReference type="Proteomes" id="UP000077755">
    <property type="component" value="Chromosome 1"/>
</dbReference>
<protein>
    <recommendedName>
        <fullName evidence="1">HVA22-like protein</fullName>
    </recommendedName>
</protein>
<keyword evidence="4" id="KW-1185">Reference proteome</keyword>
<dbReference type="PANTHER" id="PTHR12300:SF117">
    <property type="entry name" value="LP05237P-RELATED"/>
    <property type="match status" value="1"/>
</dbReference>
<dbReference type="Pfam" id="PF03134">
    <property type="entry name" value="TB2_DP1_HVA22"/>
    <property type="match status" value="1"/>
</dbReference>
<dbReference type="EMBL" id="CP093343">
    <property type="protein sequence ID" value="WOG84735.1"/>
    <property type="molecule type" value="Genomic_DNA"/>
</dbReference>
<dbReference type="InterPro" id="IPR004345">
    <property type="entry name" value="TB2_DP1_HVA22"/>
</dbReference>
<organism evidence="2">
    <name type="scientific">Daucus carota subsp. sativus</name>
    <name type="common">Carrot</name>
    <dbReference type="NCBI Taxonomy" id="79200"/>
    <lineage>
        <taxon>Eukaryota</taxon>
        <taxon>Viridiplantae</taxon>
        <taxon>Streptophyta</taxon>
        <taxon>Embryophyta</taxon>
        <taxon>Tracheophyta</taxon>
        <taxon>Spermatophyta</taxon>
        <taxon>Magnoliopsida</taxon>
        <taxon>eudicotyledons</taxon>
        <taxon>Gunneridae</taxon>
        <taxon>Pentapetalae</taxon>
        <taxon>asterids</taxon>
        <taxon>campanulids</taxon>
        <taxon>Apiales</taxon>
        <taxon>Apiaceae</taxon>
        <taxon>Apioideae</taxon>
        <taxon>Scandiceae</taxon>
        <taxon>Daucinae</taxon>
        <taxon>Daucus</taxon>
        <taxon>Daucus sect. Daucus</taxon>
    </lineage>
</organism>
<comment type="subcellular location">
    <subcellularLocation>
        <location evidence="1">Membrane</location>
        <topology evidence="1">Multi-pass membrane protein</topology>
    </subcellularLocation>
</comment>
<reference evidence="3" key="2">
    <citation type="submission" date="2022-03" db="EMBL/GenBank/DDBJ databases">
        <title>Draft title - Genomic analysis of global carrot germplasm unveils the trajectory of domestication and the origin of high carotenoid orange carrot.</title>
        <authorList>
            <person name="Iorizzo M."/>
            <person name="Ellison S."/>
            <person name="Senalik D."/>
            <person name="Macko-Podgorni A."/>
            <person name="Grzebelus D."/>
            <person name="Bostan H."/>
            <person name="Rolling W."/>
            <person name="Curaba J."/>
            <person name="Simon P."/>
        </authorList>
    </citation>
    <scope>NUCLEOTIDE SEQUENCE</scope>
    <source>
        <tissue evidence="3">Leaf</tissue>
    </source>
</reference>
<evidence type="ECO:0000313" key="3">
    <source>
        <dbReference type="EMBL" id="WOG84735.1"/>
    </source>
</evidence>
<name>A0A166IE53_DAUCS</name>
<dbReference type="AlphaFoldDB" id="A0A166IE53"/>
<dbReference type="EMBL" id="LNRQ01000001">
    <property type="protein sequence ID" value="KZN11035.1"/>
    <property type="molecule type" value="Genomic_DNA"/>
</dbReference>
<dbReference type="OMA" id="EVAENWT"/>
<reference evidence="2" key="1">
    <citation type="journal article" date="2016" name="Nat. Genet.">
        <title>A high-quality carrot genome assembly provides new insights into carotenoid accumulation and asterid genome evolution.</title>
        <authorList>
            <person name="Iorizzo M."/>
            <person name="Ellison S."/>
            <person name="Senalik D."/>
            <person name="Zeng P."/>
            <person name="Satapoomin P."/>
            <person name="Huang J."/>
            <person name="Bowman M."/>
            <person name="Iovene M."/>
            <person name="Sanseverino W."/>
            <person name="Cavagnaro P."/>
            <person name="Yildiz M."/>
            <person name="Macko-Podgorni A."/>
            <person name="Moranska E."/>
            <person name="Grzebelus E."/>
            <person name="Grzebelus D."/>
            <person name="Ashrafi H."/>
            <person name="Zheng Z."/>
            <person name="Cheng S."/>
            <person name="Spooner D."/>
            <person name="Van Deynze A."/>
            <person name="Simon P."/>
        </authorList>
    </citation>
    <scope>NUCLEOTIDE SEQUENCE [LARGE SCALE GENOMIC DNA]</scope>
    <source>
        <tissue evidence="2">Leaf</tissue>
    </source>
</reference>
<comment type="similarity">
    <text evidence="1">Belongs to the DP1 family.</text>
</comment>
<gene>
    <name evidence="2" type="ORF">DCAR_003691</name>
    <name evidence="3" type="ORF">DCAR_0103919</name>
</gene>
<evidence type="ECO:0000313" key="4">
    <source>
        <dbReference type="Proteomes" id="UP000077755"/>
    </source>
</evidence>
<dbReference type="KEGG" id="dcr:108200285"/>
<proteinExistence type="inferred from homology"/>
<dbReference type="GO" id="GO:0016020">
    <property type="term" value="C:membrane"/>
    <property type="evidence" value="ECO:0007669"/>
    <property type="project" value="UniProtKB-SubCell"/>
</dbReference>
<accession>A0A166IE53</accession>